<comment type="caution">
    <text evidence="1">The sequence shown here is derived from an EMBL/GenBank/DDBJ whole genome shotgun (WGS) entry which is preliminary data.</text>
</comment>
<reference evidence="2" key="1">
    <citation type="journal article" date="2024" name="Proc. Natl. Acad. Sci. U.S.A.">
        <title>Extraordinary preservation of gene collinearity over three hundred million years revealed in homosporous lycophytes.</title>
        <authorList>
            <person name="Li C."/>
            <person name="Wickell D."/>
            <person name="Kuo L.Y."/>
            <person name="Chen X."/>
            <person name="Nie B."/>
            <person name="Liao X."/>
            <person name="Peng D."/>
            <person name="Ji J."/>
            <person name="Jenkins J."/>
            <person name="Williams M."/>
            <person name="Shu S."/>
            <person name="Plott C."/>
            <person name="Barry K."/>
            <person name="Rajasekar S."/>
            <person name="Grimwood J."/>
            <person name="Han X."/>
            <person name="Sun S."/>
            <person name="Hou Z."/>
            <person name="He W."/>
            <person name="Dai G."/>
            <person name="Sun C."/>
            <person name="Schmutz J."/>
            <person name="Leebens-Mack J.H."/>
            <person name="Li F.W."/>
            <person name="Wang L."/>
        </authorList>
    </citation>
    <scope>NUCLEOTIDE SEQUENCE [LARGE SCALE GENOMIC DNA]</scope>
    <source>
        <strain evidence="2">cv. PW_Plant_1</strain>
    </source>
</reference>
<evidence type="ECO:0000313" key="1">
    <source>
        <dbReference type="EMBL" id="KAJ7565185.1"/>
    </source>
</evidence>
<sequence length="2097" mass="229766">MQSNDLFVGLNKMQVLPAPSGSPADLILTKNHIIDTRCGCFRFSHNTHARQFSLHSQLWRLLGRFPSCRLNPSYYLLHISDLKVQHLSIPWCPNPFLGRRAIRPTGIRTTNDLLNPGLFLDKTSFLNKVNGTYKCFTTVGKLSSVGLGSHIGSLVPKFVPDAGATIAEFANNFEALSLAALFTLACGAVLMKYSGAKQSRSKDLDTGSVVEEANVSFGRWMLLLRPTPFNRFVITRCPSISMNLTADLDLDVSQKLQLSSHQLVSLSTGMSQTVLTVDSCKKEIEVKDEGFYYNCKEARKIDYQRYCLPTQDGGVVALDWPRHLDLAGEHGLDTTLLLVPGTAKGSADEGLGIFVERALKNGYFPVVLNPRGCGGSPLTTPRIFAPGDSDDVRVAANFVTQSRSWATLMSIGWGFGANMLTKYLGEEGDATPVAAAVSIDNPFDLELATRHVEDRFRNHSRELTKGYVEILRSNKLLFQGLNKNFDVSKGLASTSLQEFDSAISMVAHGFEILEDFYSNASSVAFLQRVKSPLLCIQVDKLLSSNLLPHHLFKDNALLTLLSPSVSEAQMVPQELAFMTSAAPEQSNVVFEWLGAVEMALLKGRHPLLENFDLTINPAQEQGFKNLVPDYGGPYRTKNNFQIESEKRLHDTITGIGSEKTSEVSKSSVYKASEGRMAVQRHKQEYSEFGEIENTDFGTFDGIPKEQPSLQRLPVSNANNHLDHIHESTIINPTRGMEENEDTIQEESQKGQVRQALETVLNAVNLTMPVALSDQQKDQVLNAVERGETIVTALQGAVPADVRGKLIDAVFGAVKSRGISLELVGLGKGLSPPSLPEGVKEMIQEKLAAVAGKKHIDDLVIANKDEVINSDRHEPPNQGALDAQKALRNVGEDDHGDGQGTDQNQLIEVTSADGQSGSQNEEVTNGNLVDFKTPSEVKSDQHSHEENSPGSNNERERHEGKNMTQTLLEETTGKAEKDAKSFEERSTTKFEMNGPTNELKHAQNIDSGDPTEKQSMAESFKNSTFQMENKISEVNNQTEEKGRDVESDNIGKNLEVGRLSFRGTTTDHSATSGPSSSTFPPTMDVRQALEALTGFEDSTQVAVTNVFGVIENMIEQLEKDKEDNDSSKQNGLASLHGSTESIEENYYNKDSETKVSAKEFAVSKSGGREDVNFSSVSGGNSAMLSELHTSQGQNRPEVEPKCVSLLDKARNSFIEVLNPEKESDQQKEDNSNVKVVERNLHAGEIHKGETFLNMTSLPNLQENLSRKSLHSNCCPTENAGATEEISSKNIPIRHIDGLHDLNSSYQGIGAFSAPFGSDFQNIKKDSLYFESQRASPRGEQSEIHGNQIQQENQQLAAIEVMTLEDREPVASFIFKRNTQSSLSNDNSELGTLDVRKESAILTNEDNRKEGQGCEELADHRHSSNVSIYRKRELSTKLSNELKGCFSSIVYKLVMDALRSVILRRLGLSGVKALGAEVQEELVNITNAVAQAAHTSKWGHKPQMLVKARANKQKFNKLTLKIAATDAAKELQVLPVDVVVRAISYAFAGTVILQRLIHFGVVVGVILSALGSVFPIVEVEWEQEELTVKRNNFSRVPLESQDESSLGNLVIQESLKDLERNCNMTEREANVLDESKGASCTTLDVVGSPTDRDKTGTLSHNSKIMGAVAAAMSASAAYANNGVHSRNVDYQDTTTSTHVPKGQSQESIECKEVESNEFEAKGSFVSTIAEKAMSVAAPVVPTREDGKVDHDRLVALLVDLSQKGGALRFIGKAALLWGGLRGAMSLTDRLLVFFRISDRPLGERLLGFAGITVLLWSPIMIPLLPTLLQQWASRSPSSVAGCASAIGLYGAIIISITIWGKTIRGYEDPLEQYGLQIFSRYKLKPLLAGAIIGSSLVMVLYLAYWLLGYMQFMMGAALKIRNNLPRMVARYWSMTRLIGEALGVGFAVAIVEEVLFRSWLQEEIAADLGYHKAVLLSGLAFAIFHWSLPAIPGLWLLSIALAGARAKTNGELAFPIGLHSGLIAVNFMLNVGGFVKYVSSAPTWVTGTHAGNPLAGVLGMTMVALLALFLYPWKHHDKYAKCSETQSVQKAEDMEPTHA</sequence>
<evidence type="ECO:0000313" key="2">
    <source>
        <dbReference type="Proteomes" id="UP001162992"/>
    </source>
</evidence>
<proteinExistence type="predicted"/>
<organism evidence="1 2">
    <name type="scientific">Diphasiastrum complanatum</name>
    <name type="common">Issler's clubmoss</name>
    <name type="synonym">Lycopodium complanatum</name>
    <dbReference type="NCBI Taxonomy" id="34168"/>
    <lineage>
        <taxon>Eukaryota</taxon>
        <taxon>Viridiplantae</taxon>
        <taxon>Streptophyta</taxon>
        <taxon>Embryophyta</taxon>
        <taxon>Tracheophyta</taxon>
        <taxon>Lycopodiopsida</taxon>
        <taxon>Lycopodiales</taxon>
        <taxon>Lycopodiaceae</taxon>
        <taxon>Lycopodioideae</taxon>
        <taxon>Diphasiastrum</taxon>
    </lineage>
</organism>
<dbReference type="EMBL" id="CM055093">
    <property type="protein sequence ID" value="KAJ7565185.1"/>
    <property type="molecule type" value="Genomic_DNA"/>
</dbReference>
<accession>A0ACC2EFC8</accession>
<gene>
    <name evidence="1" type="ORF">O6H91_02G051900</name>
</gene>
<protein>
    <submittedName>
        <fullName evidence="1">Uncharacterized protein</fullName>
    </submittedName>
</protein>
<dbReference type="Proteomes" id="UP001162992">
    <property type="component" value="Chromosome 2"/>
</dbReference>
<keyword evidence="2" id="KW-1185">Reference proteome</keyword>
<name>A0ACC2EFC8_DIPCM</name>